<dbReference type="InterPro" id="IPR032710">
    <property type="entry name" value="NTF2-like_dom_sf"/>
</dbReference>
<dbReference type="Gene3D" id="3.10.450.50">
    <property type="match status" value="1"/>
</dbReference>
<evidence type="ECO:0000313" key="3">
    <source>
        <dbReference type="Proteomes" id="UP001156441"/>
    </source>
</evidence>
<organism evidence="2 3">
    <name type="scientific">Actinophytocola gossypii</name>
    <dbReference type="NCBI Taxonomy" id="2812003"/>
    <lineage>
        <taxon>Bacteria</taxon>
        <taxon>Bacillati</taxon>
        <taxon>Actinomycetota</taxon>
        <taxon>Actinomycetes</taxon>
        <taxon>Pseudonocardiales</taxon>
        <taxon>Pseudonocardiaceae</taxon>
    </lineage>
</organism>
<evidence type="ECO:0000313" key="2">
    <source>
        <dbReference type="EMBL" id="MCT2586813.1"/>
    </source>
</evidence>
<keyword evidence="3" id="KW-1185">Reference proteome</keyword>
<dbReference type="NCBIfam" id="TIGR02246">
    <property type="entry name" value="SgcJ/EcaC family oxidoreductase"/>
    <property type="match status" value="1"/>
</dbReference>
<proteinExistence type="predicted"/>
<sequence length="147" mass="15778">MTTTETDSAGTQADQAAVAALTQRVVAAWAYNDADAFAALFTEDGTMILPGVYKKGRAAINEFLTEAYANQYKGTQVTGRPLDLRFVTPDVALLITYGGVLAAGESTMSDEQTIRATWTAVRQDGQWKLAAYQNSPALRQLPVPGTK</sequence>
<dbReference type="EMBL" id="JAFFZE010000022">
    <property type="protein sequence ID" value="MCT2586813.1"/>
    <property type="molecule type" value="Genomic_DNA"/>
</dbReference>
<dbReference type="InterPro" id="IPR027843">
    <property type="entry name" value="DUF4440"/>
</dbReference>
<evidence type="ECO:0000259" key="1">
    <source>
        <dbReference type="Pfam" id="PF14534"/>
    </source>
</evidence>
<comment type="caution">
    <text evidence="2">The sequence shown here is derived from an EMBL/GenBank/DDBJ whole genome shotgun (WGS) entry which is preliminary data.</text>
</comment>
<dbReference type="InterPro" id="IPR011944">
    <property type="entry name" value="Steroid_delta5-4_isomerase"/>
</dbReference>
<accession>A0ABT2JG35</accession>
<gene>
    <name evidence="2" type="ORF">JT362_27190</name>
</gene>
<protein>
    <submittedName>
        <fullName evidence="2">SgcJ/EcaC family oxidoreductase</fullName>
    </submittedName>
</protein>
<dbReference type="Proteomes" id="UP001156441">
    <property type="component" value="Unassembled WGS sequence"/>
</dbReference>
<name>A0ABT2JG35_9PSEU</name>
<dbReference type="SUPFAM" id="SSF54427">
    <property type="entry name" value="NTF2-like"/>
    <property type="match status" value="1"/>
</dbReference>
<feature type="domain" description="DUF4440" evidence="1">
    <location>
        <begin position="18"/>
        <end position="129"/>
    </location>
</feature>
<dbReference type="RefSeq" id="WP_260194675.1">
    <property type="nucleotide sequence ID" value="NZ_JAFFZE010000022.1"/>
</dbReference>
<reference evidence="2 3" key="1">
    <citation type="submission" date="2021-02" db="EMBL/GenBank/DDBJ databases">
        <title>Actinophytocola xerophila sp. nov., isolated from soil of cotton cropping field.</title>
        <authorList>
            <person name="Huang R."/>
            <person name="Chen X."/>
            <person name="Ge X."/>
            <person name="Liu W."/>
        </authorList>
    </citation>
    <scope>NUCLEOTIDE SEQUENCE [LARGE SCALE GENOMIC DNA]</scope>
    <source>
        <strain evidence="2 3">S1-96</strain>
    </source>
</reference>
<dbReference type="Pfam" id="PF14534">
    <property type="entry name" value="DUF4440"/>
    <property type="match status" value="1"/>
</dbReference>